<dbReference type="SUPFAM" id="SSF52540">
    <property type="entry name" value="P-loop containing nucleoside triphosphate hydrolases"/>
    <property type="match status" value="1"/>
</dbReference>
<name>A0ABW8GK64_9PROT</name>
<gene>
    <name evidence="7" type="ORF">ACIKP9_04880</name>
</gene>
<dbReference type="PRINTS" id="PR01590">
    <property type="entry name" value="HTHFIS"/>
</dbReference>
<dbReference type="PROSITE" id="PS50045">
    <property type="entry name" value="SIGMA54_INTERACT_4"/>
    <property type="match status" value="1"/>
</dbReference>
<dbReference type="Pfam" id="PF00158">
    <property type="entry name" value="Sigma54_activat"/>
    <property type="match status" value="1"/>
</dbReference>
<dbReference type="Gene3D" id="3.30.450.20">
    <property type="entry name" value="PAS domain"/>
    <property type="match status" value="1"/>
</dbReference>
<dbReference type="RefSeq" id="WP_400880029.1">
    <property type="nucleotide sequence ID" value="NZ_JBIWXY010000001.1"/>
</dbReference>
<dbReference type="PROSITE" id="PS50112">
    <property type="entry name" value="PAS"/>
    <property type="match status" value="1"/>
</dbReference>
<dbReference type="Pfam" id="PF25601">
    <property type="entry name" value="AAA_lid_14"/>
    <property type="match status" value="1"/>
</dbReference>
<evidence type="ECO:0000256" key="4">
    <source>
        <dbReference type="ARBA" id="ARBA00023163"/>
    </source>
</evidence>
<accession>A0ABW8GK64</accession>
<organism evidence="7 8">
    <name type="scientific">Methylobacillus methanolivorans</name>
    <dbReference type="NCBI Taxonomy" id="1848927"/>
    <lineage>
        <taxon>Bacteria</taxon>
        <taxon>Pseudomonadati</taxon>
        <taxon>Pseudomonadota</taxon>
        <taxon>Betaproteobacteria</taxon>
        <taxon>Nitrosomonadales</taxon>
        <taxon>Methylophilaceae</taxon>
        <taxon>Methylobacillus</taxon>
    </lineage>
</organism>
<dbReference type="InterPro" id="IPR003593">
    <property type="entry name" value="AAA+_ATPase"/>
</dbReference>
<reference evidence="7 8" key="1">
    <citation type="submission" date="2024-11" db="EMBL/GenBank/DDBJ databases">
        <authorList>
            <person name="Kaparullina E.N."/>
            <person name="Delegan Y.A."/>
            <person name="Doronina N.V."/>
        </authorList>
    </citation>
    <scope>NUCLEOTIDE SEQUENCE [LARGE SCALE GENOMIC DNA]</scope>
    <source>
        <strain evidence="7 8">7sh_L</strain>
    </source>
</reference>
<dbReference type="Gene3D" id="1.10.10.60">
    <property type="entry name" value="Homeodomain-like"/>
    <property type="match status" value="1"/>
</dbReference>
<dbReference type="InterPro" id="IPR027417">
    <property type="entry name" value="P-loop_NTPase"/>
</dbReference>
<evidence type="ECO:0000259" key="6">
    <source>
        <dbReference type="PROSITE" id="PS50112"/>
    </source>
</evidence>
<keyword evidence="2" id="KW-0067">ATP-binding</keyword>
<dbReference type="InterPro" id="IPR009057">
    <property type="entry name" value="Homeodomain-like_sf"/>
</dbReference>
<keyword evidence="4" id="KW-0804">Transcription</keyword>
<keyword evidence="1" id="KW-0547">Nucleotide-binding</keyword>
<dbReference type="InterPro" id="IPR035965">
    <property type="entry name" value="PAS-like_dom_sf"/>
</dbReference>
<sequence>MKHPIIMSTPLAAQIAQLMPDAAVITVNRDCSVQYWSPGAEKLLGFPAEDVMNQAGLYGEHCDSCQAAYEVTANDKPEGRILTLHTAGGQPRVVKKYTMPLFDTEGRFDGGIAVLIAYPSMPTVETAFPVPGKPYHGMISHDPLMQNVFAMISRVAQTDLPVLVRGESGTGKELVARAIHEESARKGQAFVAINCAALNPNILESELFGHAKGAFTGAIRQHIGVFEQARGGTLFLDEIAEIPLDLQAKLLRVLETGEFTPLGGERRLIADVRIITATHRALREEAKSGRFRHDLLYRLRVIPIFLPPLRERRHDIPLLAKHLLQEQAHGAASPQINHEAMQQLMQYDWPGNVRELRNVLSYAWLMANNSVIELQHLPSEFMHTEAASHIQHTTSASKRRQWDVDEIQAVIARHHGNLTQAAQTLGISRTTLWRKLKNAG</sequence>
<dbReference type="Gene3D" id="3.40.50.300">
    <property type="entry name" value="P-loop containing nucleotide triphosphate hydrolases"/>
    <property type="match status" value="1"/>
</dbReference>
<dbReference type="Gene3D" id="1.10.8.60">
    <property type="match status" value="1"/>
</dbReference>
<dbReference type="PANTHER" id="PTHR32071">
    <property type="entry name" value="TRANSCRIPTIONAL REGULATORY PROTEIN"/>
    <property type="match status" value="1"/>
</dbReference>
<proteinExistence type="predicted"/>
<dbReference type="EMBL" id="JBIWXY010000001">
    <property type="protein sequence ID" value="MFJ5445554.1"/>
    <property type="molecule type" value="Genomic_DNA"/>
</dbReference>
<keyword evidence="3" id="KW-0805">Transcription regulation</keyword>
<dbReference type="SMART" id="SM00382">
    <property type="entry name" value="AAA"/>
    <property type="match status" value="1"/>
</dbReference>
<keyword evidence="8" id="KW-1185">Reference proteome</keyword>
<comment type="caution">
    <text evidence="7">The sequence shown here is derived from an EMBL/GenBank/DDBJ whole genome shotgun (WGS) entry which is preliminary data.</text>
</comment>
<dbReference type="PROSITE" id="PS00675">
    <property type="entry name" value="SIGMA54_INTERACT_1"/>
    <property type="match status" value="1"/>
</dbReference>
<dbReference type="Proteomes" id="UP001617669">
    <property type="component" value="Unassembled WGS sequence"/>
</dbReference>
<dbReference type="Pfam" id="PF02954">
    <property type="entry name" value="HTH_8"/>
    <property type="match status" value="1"/>
</dbReference>
<dbReference type="InterPro" id="IPR002078">
    <property type="entry name" value="Sigma_54_int"/>
</dbReference>
<dbReference type="SUPFAM" id="SSF46689">
    <property type="entry name" value="Homeodomain-like"/>
    <property type="match status" value="1"/>
</dbReference>
<dbReference type="PANTHER" id="PTHR32071:SF57">
    <property type="entry name" value="C4-DICARBOXYLATE TRANSPORT TRANSCRIPTIONAL REGULATORY PROTEIN DCTD"/>
    <property type="match status" value="1"/>
</dbReference>
<dbReference type="InterPro" id="IPR002197">
    <property type="entry name" value="HTH_Fis"/>
</dbReference>
<protein>
    <submittedName>
        <fullName evidence="7">Sigma-54 interaction domain-containing protein</fullName>
    </submittedName>
</protein>
<dbReference type="InterPro" id="IPR025944">
    <property type="entry name" value="Sigma_54_int_dom_CS"/>
</dbReference>
<feature type="domain" description="Sigma-54 factor interaction" evidence="5">
    <location>
        <begin position="138"/>
        <end position="365"/>
    </location>
</feature>
<feature type="domain" description="PAS" evidence="6">
    <location>
        <begin position="11"/>
        <end position="58"/>
    </location>
</feature>
<evidence type="ECO:0000256" key="2">
    <source>
        <dbReference type="ARBA" id="ARBA00022840"/>
    </source>
</evidence>
<dbReference type="InterPro" id="IPR058031">
    <property type="entry name" value="AAA_lid_NorR"/>
</dbReference>
<dbReference type="InterPro" id="IPR000014">
    <property type="entry name" value="PAS"/>
</dbReference>
<evidence type="ECO:0000313" key="7">
    <source>
        <dbReference type="EMBL" id="MFJ5445554.1"/>
    </source>
</evidence>
<dbReference type="SUPFAM" id="SSF55785">
    <property type="entry name" value="PYP-like sensor domain (PAS domain)"/>
    <property type="match status" value="1"/>
</dbReference>
<evidence type="ECO:0000313" key="8">
    <source>
        <dbReference type="Proteomes" id="UP001617669"/>
    </source>
</evidence>
<evidence type="ECO:0000256" key="3">
    <source>
        <dbReference type="ARBA" id="ARBA00023015"/>
    </source>
</evidence>
<evidence type="ECO:0000259" key="5">
    <source>
        <dbReference type="PROSITE" id="PS50045"/>
    </source>
</evidence>
<dbReference type="InterPro" id="IPR025662">
    <property type="entry name" value="Sigma_54_int_dom_ATP-bd_1"/>
</dbReference>
<evidence type="ECO:0000256" key="1">
    <source>
        <dbReference type="ARBA" id="ARBA00022741"/>
    </source>
</evidence>
<dbReference type="CDD" id="cd00009">
    <property type="entry name" value="AAA"/>
    <property type="match status" value="1"/>
</dbReference>
<dbReference type="PROSITE" id="PS00688">
    <property type="entry name" value="SIGMA54_INTERACT_3"/>
    <property type="match status" value="1"/>
</dbReference>